<organism evidence="1 2">
    <name type="scientific">Sorghum bicolor</name>
    <name type="common">Sorghum</name>
    <name type="synonym">Sorghum vulgare</name>
    <dbReference type="NCBI Taxonomy" id="4558"/>
    <lineage>
        <taxon>Eukaryota</taxon>
        <taxon>Viridiplantae</taxon>
        <taxon>Streptophyta</taxon>
        <taxon>Embryophyta</taxon>
        <taxon>Tracheophyta</taxon>
        <taxon>Spermatophyta</taxon>
        <taxon>Magnoliopsida</taxon>
        <taxon>Liliopsida</taxon>
        <taxon>Poales</taxon>
        <taxon>Poaceae</taxon>
        <taxon>PACMAD clade</taxon>
        <taxon>Panicoideae</taxon>
        <taxon>Andropogonodae</taxon>
        <taxon>Andropogoneae</taxon>
        <taxon>Sorghinae</taxon>
        <taxon>Sorghum</taxon>
    </lineage>
</organism>
<accession>C5X9S9</accession>
<keyword evidence="2" id="KW-1185">Reference proteome</keyword>
<reference evidence="1 2" key="1">
    <citation type="journal article" date="2009" name="Nature">
        <title>The Sorghum bicolor genome and the diversification of grasses.</title>
        <authorList>
            <person name="Paterson A.H."/>
            <person name="Bowers J.E."/>
            <person name="Bruggmann R."/>
            <person name="Dubchak I."/>
            <person name="Grimwood J."/>
            <person name="Gundlach H."/>
            <person name="Haberer G."/>
            <person name="Hellsten U."/>
            <person name="Mitros T."/>
            <person name="Poliakov A."/>
            <person name="Schmutz J."/>
            <person name="Spannagl M."/>
            <person name="Tang H."/>
            <person name="Wang X."/>
            <person name="Wicker T."/>
            <person name="Bharti A.K."/>
            <person name="Chapman J."/>
            <person name="Feltus F.A."/>
            <person name="Gowik U."/>
            <person name="Grigoriev I.V."/>
            <person name="Lyons E."/>
            <person name="Maher C.A."/>
            <person name="Martis M."/>
            <person name="Narechania A."/>
            <person name="Otillar R.P."/>
            <person name="Penning B.W."/>
            <person name="Salamov A.A."/>
            <person name="Wang Y."/>
            <person name="Zhang L."/>
            <person name="Carpita N.C."/>
            <person name="Freeling M."/>
            <person name="Gingle A.R."/>
            <person name="Hash C.T."/>
            <person name="Keller B."/>
            <person name="Klein P."/>
            <person name="Kresovich S."/>
            <person name="McCann M.C."/>
            <person name="Ming R."/>
            <person name="Peterson D.G."/>
            <person name="Mehboob-ur-Rahman"/>
            <person name="Ware D."/>
            <person name="Westhoff P."/>
            <person name="Mayer K.F."/>
            <person name="Messing J."/>
            <person name="Rokhsar D.S."/>
        </authorList>
    </citation>
    <scope>NUCLEOTIDE SEQUENCE [LARGE SCALE GENOMIC DNA]</scope>
    <source>
        <strain evidence="2">cv. BTx623</strain>
    </source>
</reference>
<reference evidence="2" key="2">
    <citation type="journal article" date="2018" name="Plant J.">
        <title>The Sorghum bicolor reference genome: improved assembly, gene annotations, a transcriptome atlas, and signatures of genome organization.</title>
        <authorList>
            <person name="McCormick R.F."/>
            <person name="Truong S.K."/>
            <person name="Sreedasyam A."/>
            <person name="Jenkins J."/>
            <person name="Shu S."/>
            <person name="Sims D."/>
            <person name="Kennedy M."/>
            <person name="Amirebrahimi M."/>
            <person name="Weers B.D."/>
            <person name="McKinley B."/>
            <person name="Mattison A."/>
            <person name="Morishige D.T."/>
            <person name="Grimwood J."/>
            <person name="Schmutz J."/>
            <person name="Mullet J.E."/>
        </authorList>
    </citation>
    <scope>NUCLEOTIDE SEQUENCE [LARGE SCALE GENOMIC DNA]</scope>
    <source>
        <strain evidence="2">cv. BTx623</strain>
    </source>
</reference>
<evidence type="ECO:0000313" key="2">
    <source>
        <dbReference type="Proteomes" id="UP000000768"/>
    </source>
</evidence>
<dbReference type="HOGENOM" id="CLU_951251_0_0_1"/>
<name>C5X9S9_SORBI</name>
<evidence type="ECO:0000313" key="1">
    <source>
        <dbReference type="EMBL" id="EER96567.3"/>
    </source>
</evidence>
<protein>
    <submittedName>
        <fullName evidence="1">Uncharacterized protein</fullName>
    </submittedName>
</protein>
<dbReference type="Proteomes" id="UP000000768">
    <property type="component" value="Chromosome 2"/>
</dbReference>
<sequence>MTNRFLGVKLDSKCFPEIVVLDSSNPKNGESLLLRCSGNRSLRRCTQTKSPGSNNIFLRPLLACFSYNLVIFSIEEQRRVFVRGYNLSSLLDIKLTSSGPPSLLKWLYDHIDPNTMALRVGPGKELKITKEVVHYVLGVSSKGQSISDNASYTARVNEAKKLRNELNVTNAKDFTVKVCTNRIQQGGTDDLTKRCFFLVLFNRLFFSIASWQINNAEIGKTMDMSNFDNIDWCHMIYQHLVYVVKMWHEKTDEEQTAYTIWGCSTVILFRPPAQTCYTAAPDLGSIYVPKLSKLLAGKIASLRGSSRRHFEEVCATYDQDVDRQCQTIQTAINNIVEKQHNMVTTSGFMIDQVLRAGEDDEDDDNESGI</sequence>
<dbReference type="Gramene" id="EER96567">
    <property type="protein sequence ID" value="EER96567"/>
    <property type="gene ID" value="SORBI_3002G170600"/>
</dbReference>
<dbReference type="PANTHER" id="PTHR34835">
    <property type="entry name" value="OS07G0283600 PROTEIN-RELATED"/>
    <property type="match status" value="1"/>
</dbReference>
<proteinExistence type="predicted"/>
<dbReference type="InParanoid" id="C5X9S9"/>
<gene>
    <name evidence="1" type="ORF">SORBI_3002G170600</name>
</gene>
<dbReference type="PANTHER" id="PTHR34835:SF67">
    <property type="entry name" value="AMINOTRANSFERASE-LIKE PLANT MOBILE DOMAIN-CONTAINING PROTEIN"/>
    <property type="match status" value="1"/>
</dbReference>
<dbReference type="EMBL" id="CM000761">
    <property type="protein sequence ID" value="EER96567.3"/>
    <property type="molecule type" value="Genomic_DNA"/>
</dbReference>
<dbReference type="AlphaFoldDB" id="C5X9S9"/>